<comment type="caution">
    <text evidence="6">The sequence shown here is derived from an EMBL/GenBank/DDBJ whole genome shotgun (WGS) entry which is preliminary data.</text>
</comment>
<dbReference type="SMART" id="SM00855">
    <property type="entry name" value="PGAM"/>
    <property type="match status" value="1"/>
</dbReference>
<dbReference type="Pfam" id="PF00300">
    <property type="entry name" value="His_Phos_1"/>
    <property type="match status" value="1"/>
</dbReference>
<evidence type="ECO:0000259" key="5">
    <source>
        <dbReference type="Pfam" id="PF01591"/>
    </source>
</evidence>
<feature type="non-terminal residue" evidence="6">
    <location>
        <position position="1"/>
    </location>
</feature>
<feature type="region of interest" description="Disordered" evidence="4">
    <location>
        <begin position="772"/>
        <end position="800"/>
    </location>
</feature>
<dbReference type="Gene3D" id="3.40.50.300">
    <property type="entry name" value="P-loop containing nucleotide triphosphate hydrolases"/>
    <property type="match status" value="1"/>
</dbReference>
<dbReference type="EMBL" id="JADGJD010001989">
    <property type="protein sequence ID" value="KAJ3035947.1"/>
    <property type="molecule type" value="Genomic_DNA"/>
</dbReference>
<accession>A0AAD5WZA0</accession>
<dbReference type="CDD" id="cd07067">
    <property type="entry name" value="HP_PGM_like"/>
    <property type="match status" value="1"/>
</dbReference>
<dbReference type="PRINTS" id="PR00991">
    <property type="entry name" value="6PFRUCTKNASE"/>
</dbReference>
<evidence type="ECO:0000256" key="1">
    <source>
        <dbReference type="ARBA" id="ARBA00022741"/>
    </source>
</evidence>
<gene>
    <name evidence="6" type="primary">FBP26_1</name>
    <name evidence="6" type="ORF">HK097_003972</name>
</gene>
<feature type="binding site" evidence="3">
    <location>
        <position position="511"/>
    </location>
    <ligand>
        <name>substrate</name>
    </ligand>
</feature>
<dbReference type="GO" id="GO:0005829">
    <property type="term" value="C:cytosol"/>
    <property type="evidence" value="ECO:0007669"/>
    <property type="project" value="TreeGrafter"/>
</dbReference>
<dbReference type="InterPro" id="IPR003094">
    <property type="entry name" value="6Pfruct_kin"/>
</dbReference>
<dbReference type="InterPro" id="IPR027417">
    <property type="entry name" value="P-loop_NTPase"/>
</dbReference>
<feature type="domain" description="6-phosphofructo-2-kinase" evidence="5">
    <location>
        <begin position="324"/>
        <end position="452"/>
    </location>
</feature>
<dbReference type="AlphaFoldDB" id="A0AAD5WZA0"/>
<sequence length="800" mass="88431">MGQPPTDTPLPNELNGVPFASASSNSYTSRRTLSLDRPPRAPPLRRQSSHLGHPQPVRCWHPDHAASCTGHGEVSAPLPIGRSNTIHNINTSFSFSSSLASSAASTPSSPGWPLASPSTRVFHAYSNEVKASTPVPSPTPTPPPSKILNAANAGSLSGAKTLPPSPPHTPPVTIEDYAAHIADPAPMPKLACVMVGLPARGKTYVGRKVARYLAWLGHRSKIFNVGNYRRDAVGASQPNTFFDPSNIEASKQRTEVALEALKDMINWFEDEGYTSDTSSNDASSPKSHPISSPTTQSISSSTAAQLEDPKPRHHRANSGATAGPGSVAIYDATNSTAERRSTIFHECTKHGIQVMFIESICTSQQMIEDNIREVKISSPDYIGYDPDAAVSDFLNRIRQYEKTYETLSPEECEGHIPYVKLINVGDQVIVNKVRGYLQSRIISFLMNLNITPRSFYFSRHGESMYNSLGRIGGDSDLSPRGQMFAAKLPTLMKEALGEGTECTVWTSTLKRTIQTGMGLGMRQVRWKQLDELDTGLCDGLTYEEIEERWPVEASERDEDKYNFRYHGGESYRDLVARVEPVILELERHHEPNHSILIIGHQAVLRAIYAYFLNLSNEELPYVDIPLHTVVKLTPKAYGCLEERFEVDVPAVDTWRPKGGWGQDDLGAEGVEPKSRSNHIAAHDAPDFTYKSRHGYSINISSLGHYVSSHTPHINTKLIAHVTYVKALRRPLITPYKTDHNPWHNNTLKPQTRPQVLSIKFLHTFITTYTTLRPTNRDASSPHHSTPPASPPRPPPQPQSL</sequence>
<feature type="region of interest" description="Disordered" evidence="4">
    <location>
        <begin position="274"/>
        <end position="327"/>
    </location>
</feature>
<feature type="compositionally biased region" description="Low complexity" evidence="4">
    <location>
        <begin position="289"/>
        <end position="305"/>
    </location>
</feature>
<dbReference type="Pfam" id="PF01591">
    <property type="entry name" value="6PF2K"/>
    <property type="match status" value="2"/>
</dbReference>
<dbReference type="SUPFAM" id="SSF53254">
    <property type="entry name" value="Phosphoglycerate mutase-like"/>
    <property type="match status" value="1"/>
</dbReference>
<protein>
    <submittedName>
        <fullName evidence="6">Fructose-2,6-bisphosphatase</fullName>
    </submittedName>
</protein>
<organism evidence="6 7">
    <name type="scientific">Rhizophlyctis rosea</name>
    <dbReference type="NCBI Taxonomy" id="64517"/>
    <lineage>
        <taxon>Eukaryota</taxon>
        <taxon>Fungi</taxon>
        <taxon>Fungi incertae sedis</taxon>
        <taxon>Chytridiomycota</taxon>
        <taxon>Chytridiomycota incertae sedis</taxon>
        <taxon>Chytridiomycetes</taxon>
        <taxon>Rhizophlyctidales</taxon>
        <taxon>Rhizophlyctidaceae</taxon>
        <taxon>Rhizophlyctis</taxon>
    </lineage>
</organism>
<dbReference type="Gene3D" id="3.40.50.1240">
    <property type="entry name" value="Phosphoglycerate mutase-like"/>
    <property type="match status" value="1"/>
</dbReference>
<dbReference type="Proteomes" id="UP001212841">
    <property type="component" value="Unassembled WGS sequence"/>
</dbReference>
<dbReference type="GO" id="GO:0006000">
    <property type="term" value="P:fructose metabolic process"/>
    <property type="evidence" value="ECO:0007669"/>
    <property type="project" value="InterPro"/>
</dbReference>
<feature type="compositionally biased region" description="Polar residues" evidence="4">
    <location>
        <begin position="21"/>
        <end position="32"/>
    </location>
</feature>
<dbReference type="SUPFAM" id="SSF52540">
    <property type="entry name" value="P-loop containing nucleoside triphosphate hydrolases"/>
    <property type="match status" value="1"/>
</dbReference>
<dbReference type="PANTHER" id="PTHR10606">
    <property type="entry name" value="6-PHOSPHOFRUCTO-2-KINASE/FRUCTOSE-2,6-BISPHOSPHATASE"/>
    <property type="match status" value="1"/>
</dbReference>
<keyword evidence="1" id="KW-0547">Nucleotide-binding</keyword>
<evidence type="ECO:0000313" key="6">
    <source>
        <dbReference type="EMBL" id="KAJ3035947.1"/>
    </source>
</evidence>
<feature type="domain" description="6-phosphofructo-2-kinase" evidence="5">
    <location>
        <begin position="189"/>
        <end position="272"/>
    </location>
</feature>
<dbReference type="GO" id="GO:0006003">
    <property type="term" value="P:fructose 2,6-bisphosphate metabolic process"/>
    <property type="evidence" value="ECO:0007669"/>
    <property type="project" value="InterPro"/>
</dbReference>
<evidence type="ECO:0000313" key="7">
    <source>
        <dbReference type="Proteomes" id="UP001212841"/>
    </source>
</evidence>
<keyword evidence="7" id="KW-1185">Reference proteome</keyword>
<feature type="region of interest" description="Disordered" evidence="4">
    <location>
        <begin position="1"/>
        <end position="57"/>
    </location>
</feature>
<evidence type="ECO:0000256" key="3">
    <source>
        <dbReference type="PIRSR" id="PIRSR613078-2"/>
    </source>
</evidence>
<evidence type="ECO:0000256" key="2">
    <source>
        <dbReference type="ARBA" id="ARBA00022840"/>
    </source>
</evidence>
<dbReference type="PANTHER" id="PTHR10606:SF44">
    <property type="entry name" value="6-PHOSPHOFRUCTO 2-KINASE_FRUCTOSE 2,6-BISPHOSPHATASE LONG FORM"/>
    <property type="match status" value="1"/>
</dbReference>
<feature type="compositionally biased region" description="Pro residues" evidence="4">
    <location>
        <begin position="787"/>
        <end position="800"/>
    </location>
</feature>
<evidence type="ECO:0000256" key="4">
    <source>
        <dbReference type="SAM" id="MobiDB-lite"/>
    </source>
</evidence>
<proteinExistence type="predicted"/>
<feature type="compositionally biased region" description="Polar residues" evidence="4">
    <location>
        <begin position="274"/>
        <end position="286"/>
    </location>
</feature>
<dbReference type="GO" id="GO:0003873">
    <property type="term" value="F:6-phosphofructo-2-kinase activity"/>
    <property type="evidence" value="ECO:0007669"/>
    <property type="project" value="InterPro"/>
</dbReference>
<reference evidence="6" key="1">
    <citation type="submission" date="2020-05" db="EMBL/GenBank/DDBJ databases">
        <title>Phylogenomic resolution of chytrid fungi.</title>
        <authorList>
            <person name="Stajich J.E."/>
            <person name="Amses K."/>
            <person name="Simmons R."/>
            <person name="Seto K."/>
            <person name="Myers J."/>
            <person name="Bonds A."/>
            <person name="Quandt C.A."/>
            <person name="Barry K."/>
            <person name="Liu P."/>
            <person name="Grigoriev I."/>
            <person name="Longcore J.E."/>
            <person name="James T.Y."/>
        </authorList>
    </citation>
    <scope>NUCLEOTIDE SEQUENCE</scope>
    <source>
        <strain evidence="6">JEL0318</strain>
    </source>
</reference>
<dbReference type="InterPro" id="IPR013078">
    <property type="entry name" value="His_Pase_superF_clade-1"/>
</dbReference>
<dbReference type="GO" id="GO:0004331">
    <property type="term" value="F:fructose-2,6-bisphosphate 2-phosphatase activity"/>
    <property type="evidence" value="ECO:0007669"/>
    <property type="project" value="TreeGrafter"/>
</dbReference>
<dbReference type="InterPro" id="IPR029033">
    <property type="entry name" value="His_PPase_superfam"/>
</dbReference>
<feature type="binding site" evidence="3">
    <location>
        <begin position="459"/>
        <end position="466"/>
    </location>
    <ligand>
        <name>substrate</name>
    </ligand>
</feature>
<dbReference type="GO" id="GO:0005524">
    <property type="term" value="F:ATP binding"/>
    <property type="evidence" value="ECO:0007669"/>
    <property type="project" value="UniProtKB-KW"/>
</dbReference>
<dbReference type="InterPro" id="IPR013079">
    <property type="entry name" value="6Phosfructo_kin"/>
</dbReference>
<keyword evidence="2" id="KW-0067">ATP-binding</keyword>
<name>A0AAD5WZA0_9FUNG</name>